<dbReference type="InterPro" id="IPR026444">
    <property type="entry name" value="Secre_tail"/>
</dbReference>
<feature type="domain" description="Secretion system C-terminal sorting" evidence="2">
    <location>
        <begin position="640"/>
        <end position="703"/>
    </location>
</feature>
<comment type="caution">
    <text evidence="3">The sequence shown here is derived from an EMBL/GenBank/DDBJ whole genome shotgun (WGS) entry which is preliminary data.</text>
</comment>
<dbReference type="InterPro" id="IPR036116">
    <property type="entry name" value="FN3_sf"/>
</dbReference>
<dbReference type="GO" id="GO:0006508">
    <property type="term" value="P:proteolysis"/>
    <property type="evidence" value="ECO:0007669"/>
    <property type="project" value="InterPro"/>
</dbReference>
<dbReference type="NCBIfam" id="TIGR04183">
    <property type="entry name" value="Por_Secre_tail"/>
    <property type="match status" value="1"/>
</dbReference>
<sequence>MNSTADQLFLQKRFIAGLACCLLITLSVLNLFAVPANPNLITALQPDGTVISYFIKGDEYVHWMQSTDGYTLLRNEQQWVVYAMKDADDRLSPSSFLYGDKNALRSDALTRFLEQTPKDLRYSPAQVQTLSQIRKMTQNEIQKISVTGAKKALCILANFADKNIVYPINDFENLMNQVGYSANGASGSVKDFYLENSYGKMDLTVTVVGPYTLPDTVGYYGENAPGWKESRWSMFAETVAQAADGDVDFKEFANANNELETFHILFAGYGDESIQNGKQIWSHQSQVGKNFILDGIKLSRYSCSPELYGSSGNRLTTIGVICHELCHVFGAPDYYDTNYEGSGGVYPGTGRWDLMADGSWNGNGNKRDGSQPAHINMFQKILYGWATPVELNDPKSITDMPNSAQNPVAYKIKPYTNDEMYILENRQKTGFDASLPGNGLLIYHIHNSAATGNVDNTKHPQQAYVVSASSSYAIPSNAGSYGTVNSVRTPYPNATGKDAFSGVSVPRMFRWEGNTGVAVTDKPLTDISQSDGLISFNFSCLPVQNLSAVSNDEIITLSWDAPANADGKDYRYTVYSGGTSVAEDIAVTSFDFLRAVTDSVYRFAVQARVGECQSKTVELTFSDLSSKIRPVASQTIRLSPNPVKDFFTIDTSGEVAVVSVRNANGQQVYANAHWMGEPIPVSQWTKGVYFVRVQTLNETRVIKTIKM</sequence>
<dbReference type="EMBL" id="SNRX01000002">
    <property type="protein sequence ID" value="KAA6303205.1"/>
    <property type="molecule type" value="Genomic_DNA"/>
</dbReference>
<dbReference type="PANTHER" id="PTHR41775">
    <property type="entry name" value="SECRETED PROTEIN-RELATED"/>
    <property type="match status" value="1"/>
</dbReference>
<dbReference type="AlphaFoldDB" id="A0A5M8P3Y7"/>
<dbReference type="InterPro" id="IPR008757">
    <property type="entry name" value="Peptidase_M6-like_domain"/>
</dbReference>
<dbReference type="EMBL" id="SNRX01000002">
    <property type="protein sequence ID" value="KAA6303442.1"/>
    <property type="molecule type" value="Genomic_DNA"/>
</dbReference>
<evidence type="ECO:0000313" key="3">
    <source>
        <dbReference type="EMBL" id="KAA6303205.1"/>
    </source>
</evidence>
<reference evidence="3 5" key="1">
    <citation type="submission" date="2019-03" db="EMBL/GenBank/DDBJ databases">
        <title>Single cell metagenomics reveals metabolic interactions within the superorganism composed of flagellate Streblomastix strix and complex community of Bacteroidetes bacteria on its surface.</title>
        <authorList>
            <person name="Treitli S.C."/>
            <person name="Kolisko M."/>
            <person name="Husnik F."/>
            <person name="Keeling P."/>
            <person name="Hampl V."/>
        </authorList>
    </citation>
    <scope>NUCLEOTIDE SEQUENCE [LARGE SCALE GENOMIC DNA]</scope>
    <source>
        <strain evidence="3">St1</strain>
    </source>
</reference>
<dbReference type="GO" id="GO:0008233">
    <property type="term" value="F:peptidase activity"/>
    <property type="evidence" value="ECO:0007669"/>
    <property type="project" value="InterPro"/>
</dbReference>
<dbReference type="Pfam" id="PF05547">
    <property type="entry name" value="Peptidase_M6"/>
    <property type="match status" value="1"/>
</dbReference>
<dbReference type="InterPro" id="IPR013783">
    <property type="entry name" value="Ig-like_fold"/>
</dbReference>
<dbReference type="PANTHER" id="PTHR41775:SF1">
    <property type="entry name" value="PEPTIDASE M6-LIKE DOMAIN-CONTAINING PROTEIN"/>
    <property type="match status" value="1"/>
</dbReference>
<proteinExistence type="predicted"/>
<dbReference type="Gene3D" id="2.60.40.10">
    <property type="entry name" value="Immunoglobulins"/>
    <property type="match status" value="1"/>
</dbReference>
<feature type="domain" description="Peptidase M6-like" evidence="1">
    <location>
        <begin position="179"/>
        <end position="385"/>
    </location>
</feature>
<evidence type="ECO:0000313" key="4">
    <source>
        <dbReference type="EMBL" id="KAA6303442.1"/>
    </source>
</evidence>
<dbReference type="EC" id="3.4.24.-" evidence="3"/>
<protein>
    <submittedName>
        <fullName evidence="3">Immune inhibitor A</fullName>
        <ecNumber evidence="3">3.4.24.-</ecNumber>
    </submittedName>
</protein>
<evidence type="ECO:0000313" key="5">
    <source>
        <dbReference type="Proteomes" id="UP000324575"/>
    </source>
</evidence>
<dbReference type="SUPFAM" id="SSF49265">
    <property type="entry name" value="Fibronectin type III"/>
    <property type="match status" value="1"/>
</dbReference>
<accession>A0A5M8P3Y7</accession>
<evidence type="ECO:0000259" key="1">
    <source>
        <dbReference type="Pfam" id="PF05547"/>
    </source>
</evidence>
<organism evidence="3 5">
    <name type="scientific">Candidatus Ordinivivax streblomastigis</name>
    <dbReference type="NCBI Taxonomy" id="2540710"/>
    <lineage>
        <taxon>Bacteria</taxon>
        <taxon>Pseudomonadati</taxon>
        <taxon>Bacteroidota</taxon>
        <taxon>Bacteroidia</taxon>
        <taxon>Bacteroidales</taxon>
        <taxon>Candidatus Ordinivivax</taxon>
    </lineage>
</organism>
<dbReference type="NCBIfam" id="TIGR03296">
    <property type="entry name" value="M6dom_TIGR03296"/>
    <property type="match status" value="1"/>
</dbReference>
<dbReference type="Pfam" id="PF18962">
    <property type="entry name" value="Por_Secre_tail"/>
    <property type="match status" value="1"/>
</dbReference>
<dbReference type="Proteomes" id="UP000324575">
    <property type="component" value="Unassembled WGS sequence"/>
</dbReference>
<dbReference type="SUPFAM" id="SSF55486">
    <property type="entry name" value="Metalloproteases ('zincins'), catalytic domain"/>
    <property type="match status" value="1"/>
</dbReference>
<gene>
    <name evidence="3" type="ORF">EZS26_000365</name>
    <name evidence="4" type="ORF">EZS26_000602</name>
</gene>
<keyword evidence="3" id="KW-0378">Hydrolase</keyword>
<evidence type="ECO:0000259" key="2">
    <source>
        <dbReference type="Pfam" id="PF18962"/>
    </source>
</evidence>
<name>A0A5M8P3Y7_9BACT</name>